<dbReference type="InterPro" id="IPR050708">
    <property type="entry name" value="T6SS_VgrG/RHS"/>
</dbReference>
<proteinExistence type="predicted"/>
<dbReference type="RefSeq" id="WP_061277898.1">
    <property type="nucleotide sequence ID" value="NZ_CP023525.1"/>
</dbReference>
<dbReference type="PANTHER" id="PTHR32305">
    <property type="match status" value="1"/>
</dbReference>
<name>A0A291DVX7_9ENTR</name>
<evidence type="ECO:0000313" key="3">
    <source>
        <dbReference type="Proteomes" id="UP000217979"/>
    </source>
</evidence>
<evidence type="ECO:0000313" key="2">
    <source>
        <dbReference type="EMBL" id="ATF91873.1"/>
    </source>
</evidence>
<dbReference type="Proteomes" id="UP000217979">
    <property type="component" value="Chromosome"/>
</dbReference>
<dbReference type="PANTHER" id="PTHR32305:SF15">
    <property type="entry name" value="PROTEIN RHSA-RELATED"/>
    <property type="match status" value="1"/>
</dbReference>
<dbReference type="NCBIfam" id="TIGR01643">
    <property type="entry name" value="YD_repeat_2x"/>
    <property type="match status" value="1"/>
</dbReference>
<dbReference type="Pfam" id="PF18807">
    <property type="entry name" value="TTc_toxin_rep"/>
    <property type="match status" value="1"/>
</dbReference>
<dbReference type="InterPro" id="IPR041508">
    <property type="entry name" value="TcC-like_repeat"/>
</dbReference>
<gene>
    <name evidence="2" type="ORF">CO704_07110</name>
</gene>
<dbReference type="EMBL" id="CP023525">
    <property type="protein sequence ID" value="ATF91873.1"/>
    <property type="molecule type" value="Genomic_DNA"/>
</dbReference>
<evidence type="ECO:0000256" key="1">
    <source>
        <dbReference type="SAM" id="MobiDB-lite"/>
    </source>
</evidence>
<dbReference type="NCBIfam" id="TIGR03696">
    <property type="entry name" value="Rhs_assc_core"/>
    <property type="match status" value="1"/>
</dbReference>
<feature type="region of interest" description="Disordered" evidence="1">
    <location>
        <begin position="187"/>
        <end position="206"/>
    </location>
</feature>
<sequence length="877" mass="98323">MQSSIAVTNRATPTIAVFDNRSLKIRDIVYCRHPDTPEITESLITRHGYDSHGFLAQSADPRLENNFVYQNDLVGNPLLTQSADAGTRYSLNDVKGRPHRQITPDGVVRSWIYESTGRLLSILEQVEGEAVIPRERFEYAGYTPQAQAFNLAGKCVRHDDTAGSLATDSISLNGIPLSVTRTLPDGAAHTTRTTTDATGRVTSTTDAAGNMQRVEYDVAGLLKGSWLKLKDRQEQVIVKSLSYSAAGQKLHEEDGNGVVTTREYEPGTQRLIGIKTERLASHPAGRAILQDLRYEYDPVGNVLMVRNNAEETRFWRNQKVVPENIYRYDSLYQLVCASGREMANTGQYHHRLPPVTPFDNAAYVNYTRRYSYDNAGNLTQIRHAAQNNNHTTSITVSDSSNRAVLSTLANKPSQVDTLFTAGGLQKMLLSGQSLSWTTRGELAKVGDSETYVYDSEHQRVMKCSDSQQVVYLPGLELRTTGNEKLQVICIGEAGRAQVRALHWTSGKPDEIAGDQIRYSYDTLMGSSGLELDGDGLVISREEYYPFGGTAILTARSQTEVNYKTVRYSGKERDATGLYYYGYRYYQPWVGRWLSPDPAGRIDGLNLFRMVKNNPVTLSDINGCMTYYDYFGITELKGLDDILAFPENISDEYLKLNMNNDKSSFTITWLLDSPEMLSSEHERVLDGDSVSIPFEKDWKRSIYSFSYPGGTERINTDATSASSFTHEGLIHSFLGTDKAKYLTEVAHQGHHAPFAQHNISLWKGDNIIKQSHAHPDFNITLETDNQITLRSQSSFTAINTDTEEEIKGLNIHWQRENIFEIANSEGGSNSLGYLKEKKRGMMFRINYEINTQSPAQPVKAGKLFQFSARAKSMFSRKQ</sequence>
<dbReference type="InterPro" id="IPR022385">
    <property type="entry name" value="Rhs_assc_core"/>
</dbReference>
<organism evidence="2 3">
    <name type="scientific">Cedecea neteri</name>
    <dbReference type="NCBI Taxonomy" id="158822"/>
    <lineage>
        <taxon>Bacteria</taxon>
        <taxon>Pseudomonadati</taxon>
        <taxon>Pseudomonadota</taxon>
        <taxon>Gammaproteobacteria</taxon>
        <taxon>Enterobacterales</taxon>
        <taxon>Enterobacteriaceae</taxon>
        <taxon>Cedecea</taxon>
    </lineage>
</organism>
<protein>
    <submittedName>
        <fullName evidence="2">RHS repeat protein</fullName>
    </submittedName>
</protein>
<accession>A0A291DVX7</accession>
<reference evidence="2 3" key="1">
    <citation type="submission" date="2017-09" db="EMBL/GenBank/DDBJ databases">
        <title>FDA dAtabase for Regulatory Grade micrObial Sequences (FDA-ARGOS): Supporting development and validation of Infectious Disease Dx tests.</title>
        <authorList>
            <person name="Minogue T."/>
            <person name="Wolcott M."/>
            <person name="Wasieloski L."/>
            <person name="Aguilar W."/>
            <person name="Moore D."/>
            <person name="Tallon L."/>
            <person name="Sadzewicz L."/>
            <person name="Ott S."/>
            <person name="Zhao X."/>
            <person name="Nagaraj S."/>
            <person name="Vavikolanu K."/>
            <person name="Aluvathingal J."/>
            <person name="Nadendla S."/>
            <person name="Sichtig H."/>
        </authorList>
    </citation>
    <scope>NUCLEOTIDE SEQUENCE [LARGE SCALE GENOMIC DNA]</scope>
    <source>
        <strain evidence="2 3">FDAARGOS_392</strain>
    </source>
</reference>
<dbReference type="InterPro" id="IPR006530">
    <property type="entry name" value="YD"/>
</dbReference>
<dbReference type="Gene3D" id="2.180.10.10">
    <property type="entry name" value="RHS repeat-associated core"/>
    <property type="match status" value="1"/>
</dbReference>
<dbReference type="AlphaFoldDB" id="A0A291DVX7"/>